<evidence type="ECO:0008006" key="3">
    <source>
        <dbReference type="Google" id="ProtNLM"/>
    </source>
</evidence>
<gene>
    <name evidence="1" type="ORF">CYMTET_16422</name>
</gene>
<evidence type="ECO:0000313" key="1">
    <source>
        <dbReference type="EMBL" id="KAK3275451.1"/>
    </source>
</evidence>
<feature type="non-terminal residue" evidence="1">
    <location>
        <position position="171"/>
    </location>
</feature>
<accession>A0AAE0GDF8</accession>
<keyword evidence="2" id="KW-1185">Reference proteome</keyword>
<name>A0AAE0GDF8_9CHLO</name>
<comment type="caution">
    <text evidence="1">The sequence shown here is derived from an EMBL/GenBank/DDBJ whole genome shotgun (WGS) entry which is preliminary data.</text>
</comment>
<proteinExistence type="predicted"/>
<sequence length="171" mass="19804">MPKPEYPKKVWVYGAEEKVIGDGGKSRALDKIFNNLDYEKKGCISYRDFTKLVSLASKAFREEDVHFNPPGLPPSKEEIAYTDFATYFEKLFEGASETQCELAVKDMTYMDFTADYKHPHENRQYLSRHVLPTLSKGMEELVKLLQDETVKMNSWHEFPTGHLPDTFIPEQ</sequence>
<evidence type="ECO:0000313" key="2">
    <source>
        <dbReference type="Proteomes" id="UP001190700"/>
    </source>
</evidence>
<reference evidence="1 2" key="1">
    <citation type="journal article" date="2015" name="Genome Biol. Evol.">
        <title>Comparative Genomics of a Bacterivorous Green Alga Reveals Evolutionary Causalities and Consequences of Phago-Mixotrophic Mode of Nutrition.</title>
        <authorList>
            <person name="Burns J.A."/>
            <person name="Paasch A."/>
            <person name="Narechania A."/>
            <person name="Kim E."/>
        </authorList>
    </citation>
    <scope>NUCLEOTIDE SEQUENCE [LARGE SCALE GENOMIC DNA]</scope>
    <source>
        <strain evidence="1 2">PLY_AMNH</strain>
    </source>
</reference>
<dbReference type="Proteomes" id="UP001190700">
    <property type="component" value="Unassembled WGS sequence"/>
</dbReference>
<protein>
    <recommendedName>
        <fullName evidence="3">EF-hand domain-containing protein</fullName>
    </recommendedName>
</protein>
<dbReference type="AlphaFoldDB" id="A0AAE0GDF8"/>
<dbReference type="EMBL" id="LGRX02007217">
    <property type="protein sequence ID" value="KAK3275451.1"/>
    <property type="molecule type" value="Genomic_DNA"/>
</dbReference>
<organism evidence="1 2">
    <name type="scientific">Cymbomonas tetramitiformis</name>
    <dbReference type="NCBI Taxonomy" id="36881"/>
    <lineage>
        <taxon>Eukaryota</taxon>
        <taxon>Viridiplantae</taxon>
        <taxon>Chlorophyta</taxon>
        <taxon>Pyramimonadophyceae</taxon>
        <taxon>Pyramimonadales</taxon>
        <taxon>Pyramimonadaceae</taxon>
        <taxon>Cymbomonas</taxon>
    </lineage>
</organism>